<evidence type="ECO:0000259" key="2">
    <source>
        <dbReference type="PROSITE" id="PS50104"/>
    </source>
</evidence>
<reference evidence="3 4" key="1">
    <citation type="submission" date="2024-09" db="EMBL/GenBank/DDBJ databases">
        <authorList>
            <person name="Sun Q."/>
            <person name="Mori K."/>
        </authorList>
    </citation>
    <scope>NUCLEOTIDE SEQUENCE [LARGE SCALE GENOMIC DNA]</scope>
    <source>
        <strain evidence="3 4">JCM 3143</strain>
    </source>
</reference>
<evidence type="ECO:0000256" key="1">
    <source>
        <dbReference type="SAM" id="MobiDB-lite"/>
    </source>
</evidence>
<feature type="region of interest" description="Disordered" evidence="1">
    <location>
        <begin position="222"/>
        <end position="247"/>
    </location>
</feature>
<dbReference type="PROSITE" id="PS50104">
    <property type="entry name" value="TIR"/>
    <property type="match status" value="1"/>
</dbReference>
<feature type="domain" description="TIR" evidence="2">
    <location>
        <begin position="1"/>
        <end position="144"/>
    </location>
</feature>
<keyword evidence="3" id="KW-0675">Receptor</keyword>
<dbReference type="Gene3D" id="3.40.50.10140">
    <property type="entry name" value="Toll/interleukin-1 receptor homology (TIR) domain"/>
    <property type="match status" value="1"/>
</dbReference>
<gene>
    <name evidence="3" type="ORF">ACFFSA_02985</name>
</gene>
<dbReference type="InterPro" id="IPR000157">
    <property type="entry name" value="TIR_dom"/>
</dbReference>
<dbReference type="EMBL" id="JBHMBW010000002">
    <property type="protein sequence ID" value="MFB9622034.1"/>
    <property type="molecule type" value="Genomic_DNA"/>
</dbReference>
<accession>A0ABV5RRL1</accession>
<name>A0ABV5RRL1_9ACTN</name>
<organism evidence="3 4">
    <name type="scientific">Nonomuraea helvata</name>
    <dbReference type="NCBI Taxonomy" id="37484"/>
    <lineage>
        <taxon>Bacteria</taxon>
        <taxon>Bacillati</taxon>
        <taxon>Actinomycetota</taxon>
        <taxon>Actinomycetes</taxon>
        <taxon>Streptosporangiales</taxon>
        <taxon>Streptosporangiaceae</taxon>
        <taxon>Nonomuraea</taxon>
    </lineage>
</organism>
<evidence type="ECO:0000313" key="3">
    <source>
        <dbReference type="EMBL" id="MFB9622034.1"/>
    </source>
</evidence>
<dbReference type="InterPro" id="IPR035897">
    <property type="entry name" value="Toll_tir_struct_dom_sf"/>
</dbReference>
<comment type="caution">
    <text evidence="3">The sequence shown here is derived from an EMBL/GenBank/DDBJ whole genome shotgun (WGS) entry which is preliminary data.</text>
</comment>
<proteinExistence type="predicted"/>
<dbReference type="SUPFAM" id="SSF52200">
    <property type="entry name" value="Toll/Interleukin receptor TIR domain"/>
    <property type="match status" value="1"/>
</dbReference>
<dbReference type="Pfam" id="PF13676">
    <property type="entry name" value="TIR_2"/>
    <property type="match status" value="1"/>
</dbReference>
<dbReference type="Proteomes" id="UP001589532">
    <property type="component" value="Unassembled WGS sequence"/>
</dbReference>
<dbReference type="RefSeq" id="WP_345001963.1">
    <property type="nucleotide sequence ID" value="NZ_BAAAXV010000009.1"/>
</dbReference>
<evidence type="ECO:0000313" key="4">
    <source>
        <dbReference type="Proteomes" id="UP001589532"/>
    </source>
</evidence>
<feature type="compositionally biased region" description="Basic and acidic residues" evidence="1">
    <location>
        <begin position="230"/>
        <end position="247"/>
    </location>
</feature>
<sequence>MANEVFINYRTGDGEKIAGLLERDLSHRFGTEHFFRASKSIQPGAVYQEELISAIRRSSVVLAVIGESWSKHPKLHNESDWVRKEILEAFTCGIEVIPVLDGRKTERLNPADLPAELQRLADVQSVRLDLHDLQAGLTRIGNLLAAKVPELKTADRIAHQEPEVGEVRNSVDEVRGNVVQSREFTGDVAGTVIKGNQGPIHTGRGDLYHNSPHVSGTGATYIAGDNQGGIRHDFGGSPRKEEGEDER</sequence>
<keyword evidence="4" id="KW-1185">Reference proteome</keyword>
<protein>
    <submittedName>
        <fullName evidence="3">Toll/interleukin-1 receptor domain-containing protein</fullName>
    </submittedName>
</protein>